<dbReference type="Gene3D" id="2.40.128.10">
    <property type="match status" value="1"/>
</dbReference>
<dbReference type="EMBL" id="FBYC01000004">
    <property type="protein sequence ID" value="CUX81708.1"/>
    <property type="molecule type" value="Genomic_DNA"/>
</dbReference>
<dbReference type="Pfam" id="PF02974">
    <property type="entry name" value="Inh"/>
    <property type="match status" value="1"/>
</dbReference>
<dbReference type="SUPFAM" id="SSF50882">
    <property type="entry name" value="beta-Barrel protease inhibitors"/>
    <property type="match status" value="1"/>
</dbReference>
<feature type="signal peptide" evidence="3">
    <location>
        <begin position="1"/>
        <end position="16"/>
    </location>
</feature>
<name>A0A0P7W761_9RHOB</name>
<gene>
    <name evidence="5" type="ORF">Ga0058931_1930</name>
    <name evidence="6" type="ORF">HLUCCA05_03725</name>
</gene>
<dbReference type="RefSeq" id="WP_072246143.1">
    <property type="nucleotide sequence ID" value="NZ_FBYC01000004.1"/>
</dbReference>
<evidence type="ECO:0000313" key="7">
    <source>
        <dbReference type="Proteomes" id="UP000050413"/>
    </source>
</evidence>
<dbReference type="InterPro" id="IPR021140">
    <property type="entry name" value="Inh/Omp19"/>
</dbReference>
<feature type="region of interest" description="Disordered" evidence="2">
    <location>
        <begin position="43"/>
        <end position="72"/>
    </location>
</feature>
<dbReference type="OrthoDB" id="7877373at2"/>
<dbReference type="EMBL" id="LJSG01000002">
    <property type="protein sequence ID" value="KPP95787.1"/>
    <property type="molecule type" value="Genomic_DNA"/>
</dbReference>
<evidence type="ECO:0000313" key="5">
    <source>
        <dbReference type="EMBL" id="CUX81708.1"/>
    </source>
</evidence>
<protein>
    <submittedName>
        <fullName evidence="6">Protease inhibitor Inh</fullName>
    </submittedName>
</protein>
<reference evidence="6 7" key="1">
    <citation type="submission" date="2015-09" db="EMBL/GenBank/DDBJ databases">
        <title>Identification and resolution of microdiversity through metagenomic sequencing of parallel consortia.</title>
        <authorList>
            <person name="Nelson W.C."/>
            <person name="Romine M.F."/>
            <person name="Lindemann S.R."/>
        </authorList>
    </citation>
    <scope>NUCLEOTIDE SEQUENCE [LARGE SCALE GENOMIC DNA]</scope>
    <source>
        <strain evidence="6">HL-91</strain>
    </source>
</reference>
<dbReference type="GO" id="GO:0004866">
    <property type="term" value="F:endopeptidase inhibitor activity"/>
    <property type="evidence" value="ECO:0007669"/>
    <property type="project" value="InterPro"/>
</dbReference>
<reference evidence="5 8" key="2">
    <citation type="submission" date="2016-01" db="EMBL/GenBank/DDBJ databases">
        <authorList>
            <person name="Varghese N."/>
        </authorList>
    </citation>
    <scope>NUCLEOTIDE SEQUENCE [LARGE SCALE GENOMIC DNA]</scope>
    <source>
        <strain evidence="5 8">HL-91</strain>
    </source>
</reference>
<dbReference type="Proteomes" id="UP000182045">
    <property type="component" value="Unassembled WGS sequence"/>
</dbReference>
<sequence>MTKQFLFLASAMIALAACDIEGAPQSTSPAAAPAQRDIMPAPAANAASLSESSTRTTTTVEGNTTRTETTSTSVGVNAGGFLAALAGGGQATKNTAADYAGTWNVTSPNNRQCRMVLRAPANASAPAMVTNQGCFQELFGVTRWSLRGSELVLTDGFGNPLANLRATGRNRLEGGDVQMWR</sequence>
<comment type="caution">
    <text evidence="6">The sequence shown here is derived from an EMBL/GenBank/DDBJ whole genome shotgun (WGS) entry which is preliminary data.</text>
</comment>
<evidence type="ECO:0000259" key="4">
    <source>
        <dbReference type="Pfam" id="PF02974"/>
    </source>
</evidence>
<evidence type="ECO:0000256" key="3">
    <source>
        <dbReference type="SAM" id="SignalP"/>
    </source>
</evidence>
<dbReference type="AlphaFoldDB" id="A0A0P7W761"/>
<evidence type="ECO:0000313" key="6">
    <source>
        <dbReference type="EMBL" id="KPP95787.1"/>
    </source>
</evidence>
<keyword evidence="8" id="KW-1185">Reference proteome</keyword>
<evidence type="ECO:0000256" key="1">
    <source>
        <dbReference type="ARBA" id="ARBA00022729"/>
    </source>
</evidence>
<feature type="domain" description="Alkaline proteinase inhibitor/ Outer membrane lipoprotein Omp19" evidence="4">
    <location>
        <begin position="95"/>
        <end position="174"/>
    </location>
</feature>
<dbReference type="Proteomes" id="UP000050413">
    <property type="component" value="Unassembled WGS sequence"/>
</dbReference>
<feature type="chain" id="PRO_5010295938" evidence="3">
    <location>
        <begin position="17"/>
        <end position="181"/>
    </location>
</feature>
<keyword evidence="1 3" id="KW-0732">Signal</keyword>
<evidence type="ECO:0000313" key="8">
    <source>
        <dbReference type="Proteomes" id="UP000182045"/>
    </source>
</evidence>
<accession>A0A0P7W761</accession>
<keyword evidence="5" id="KW-0646">Protease inhibitor</keyword>
<feature type="compositionally biased region" description="Low complexity" evidence="2">
    <location>
        <begin position="50"/>
        <end position="72"/>
    </location>
</feature>
<dbReference type="PROSITE" id="PS51257">
    <property type="entry name" value="PROKAR_LIPOPROTEIN"/>
    <property type="match status" value="1"/>
</dbReference>
<organism evidence="6 7">
    <name type="scientific">Roseibaca calidilacus</name>
    <dbReference type="NCBI Taxonomy" id="1666912"/>
    <lineage>
        <taxon>Bacteria</taxon>
        <taxon>Pseudomonadati</taxon>
        <taxon>Pseudomonadota</taxon>
        <taxon>Alphaproteobacteria</taxon>
        <taxon>Rhodobacterales</taxon>
        <taxon>Paracoccaceae</taxon>
        <taxon>Roseinatronobacter</taxon>
    </lineage>
</organism>
<dbReference type="STRING" id="1666912.Ga0058931_1930"/>
<proteinExistence type="predicted"/>
<evidence type="ECO:0000256" key="2">
    <source>
        <dbReference type="SAM" id="MobiDB-lite"/>
    </source>
</evidence>
<dbReference type="InterPro" id="IPR016085">
    <property type="entry name" value="Protease_inh_B-barrel_dom"/>
</dbReference>